<feature type="transmembrane region" description="Helical" evidence="10">
    <location>
        <begin position="535"/>
        <end position="554"/>
    </location>
</feature>
<feature type="transmembrane region" description="Helical" evidence="10">
    <location>
        <begin position="500"/>
        <end position="523"/>
    </location>
</feature>
<feature type="transmembrane region" description="Helical" evidence="10">
    <location>
        <begin position="353"/>
        <end position="374"/>
    </location>
</feature>
<dbReference type="PANTHER" id="PTHR12413">
    <property type="entry name" value="DOLICHYL GLYCOSYLTRANSFERASE"/>
    <property type="match status" value="1"/>
</dbReference>
<evidence type="ECO:0000256" key="10">
    <source>
        <dbReference type="RuleBase" id="RU363110"/>
    </source>
</evidence>
<evidence type="ECO:0000313" key="12">
    <source>
        <dbReference type="EnsemblMetazoa" id="XP_032456941"/>
    </source>
</evidence>
<evidence type="ECO:0000256" key="1">
    <source>
        <dbReference type="ARBA" id="ARBA00004477"/>
    </source>
</evidence>
<dbReference type="KEGG" id="nvi:107980453"/>
<dbReference type="EnsemblMetazoa" id="XM_032601050">
    <property type="protein sequence ID" value="XP_032456941"/>
    <property type="gene ID" value="LOC107980453"/>
</dbReference>
<dbReference type="GO" id="GO:0042281">
    <property type="term" value="F:dolichyl pyrophosphate Man9GlcNAc2 alpha-1,3-glucosyltransferase activity"/>
    <property type="evidence" value="ECO:0007669"/>
    <property type="project" value="TreeGrafter"/>
</dbReference>
<feature type="transmembrane region" description="Helical" evidence="10">
    <location>
        <begin position="282"/>
        <end position="305"/>
    </location>
</feature>
<feature type="transmembrane region" description="Helical" evidence="10">
    <location>
        <begin position="40"/>
        <end position="62"/>
    </location>
</feature>
<dbReference type="AlphaFoldDB" id="A0A7M7TE59"/>
<keyword evidence="8 10" id="KW-1133">Transmembrane helix</keyword>
<dbReference type="GeneID" id="107980453"/>
<dbReference type="SMR" id="A0A7M7TE59"/>
<keyword evidence="4 10" id="KW-0328">Glycosyltransferase</keyword>
<feature type="transmembrane region" description="Helical" evidence="10">
    <location>
        <begin position="196"/>
        <end position="213"/>
    </location>
</feature>
<keyword evidence="7 10" id="KW-0256">Endoplasmic reticulum</keyword>
<dbReference type="EC" id="2.4.1.-" evidence="10"/>
<feature type="region of interest" description="Disordered" evidence="11">
    <location>
        <begin position="1"/>
        <end position="28"/>
    </location>
</feature>
<feature type="transmembrane region" description="Helical" evidence="10">
    <location>
        <begin position="443"/>
        <end position="462"/>
    </location>
</feature>
<organism evidence="12 13">
    <name type="scientific">Nasonia vitripennis</name>
    <name type="common">Parasitic wasp</name>
    <dbReference type="NCBI Taxonomy" id="7425"/>
    <lineage>
        <taxon>Eukaryota</taxon>
        <taxon>Metazoa</taxon>
        <taxon>Ecdysozoa</taxon>
        <taxon>Arthropoda</taxon>
        <taxon>Hexapoda</taxon>
        <taxon>Insecta</taxon>
        <taxon>Pterygota</taxon>
        <taxon>Neoptera</taxon>
        <taxon>Endopterygota</taxon>
        <taxon>Hymenoptera</taxon>
        <taxon>Apocrita</taxon>
        <taxon>Proctotrupomorpha</taxon>
        <taxon>Chalcidoidea</taxon>
        <taxon>Pteromalidae</taxon>
        <taxon>Pteromalinae</taxon>
        <taxon>Nasonia</taxon>
    </lineage>
</organism>
<evidence type="ECO:0000256" key="2">
    <source>
        <dbReference type="ARBA" id="ARBA00004922"/>
    </source>
</evidence>
<comment type="similarity">
    <text evidence="3 10">Belongs to the ALG6/ALG8 glucosyltransferase family.</text>
</comment>
<keyword evidence="5 10" id="KW-0808">Transferase</keyword>
<accession>A0A7M7TE59</accession>
<evidence type="ECO:0000256" key="6">
    <source>
        <dbReference type="ARBA" id="ARBA00022692"/>
    </source>
</evidence>
<evidence type="ECO:0000256" key="9">
    <source>
        <dbReference type="ARBA" id="ARBA00023136"/>
    </source>
</evidence>
<dbReference type="RefSeq" id="XP_032456941.1">
    <property type="nucleotide sequence ID" value="XM_032601050.1"/>
</dbReference>
<name>A0A7M7TE59_NASVI</name>
<feature type="transmembrane region" description="Helical" evidence="10">
    <location>
        <begin position="381"/>
        <end position="400"/>
    </location>
</feature>
<keyword evidence="9 10" id="KW-0472">Membrane</keyword>
<feature type="transmembrane region" description="Helical" evidence="10">
    <location>
        <begin position="146"/>
        <end position="175"/>
    </location>
</feature>
<dbReference type="InterPro" id="IPR004856">
    <property type="entry name" value="Glyco_trans_ALG6/ALG8"/>
</dbReference>
<evidence type="ECO:0000256" key="11">
    <source>
        <dbReference type="SAM" id="MobiDB-lite"/>
    </source>
</evidence>
<protein>
    <recommendedName>
        <fullName evidence="10">Alpha-1,3-glucosyltransferase</fullName>
        <ecNumber evidence="10">2.4.1.-</ecNumber>
    </recommendedName>
</protein>
<sequence>MRERESTTGMSSRKDNGADSSGSASCSKDAGSREACMPELLLTGLIVSLALLLRWCISYHPYSGAGKPPMFGDYEAQRHWQEITLNLPVSQWYSNSSDNDLQYWGLDYPPITAYHSLLLARVANLVDPDSVKLHQSRGYESNTHKYFMRLSVLVVDFLIFIPAVIYFAFAILPILDSKIKKQQDKNKKRDFSMLKKRHFVLATVLFYPGLILIDYGHFQYNCVSLGLFTASVSALFQGAMATGSFFFVLALNYKQMELYHALPCFFYILGINTPGKRKPLLVCLRSLICVSLTVIVTFALIWAPFLTDRKVFMDTVLRLFPLTRGIFEDKVANIWCAINVLYKLRNNFSNLQLAQICLVSTTISLLPSSIDLFFRPSREKFLLALINSSLSFFLFSFQVHEKSILLVAMPVLLHFHKEPFVCFWFLVVSVFSMLPLLIKDNLYLAYFASVTFFSFSVSWMWFETKIGNLVKNKEEKQEEKQTSRKTKVKKTVSVWTSSSIYVNIVFGLSLLGVLILSVCNGFLKAPNKYPDLYSLLISVYSCGHFFLFLIYFNYKQFCATSVPARKFKVK</sequence>
<dbReference type="Proteomes" id="UP000002358">
    <property type="component" value="Chromosome 5"/>
</dbReference>
<dbReference type="GO" id="GO:0005789">
    <property type="term" value="C:endoplasmic reticulum membrane"/>
    <property type="evidence" value="ECO:0007669"/>
    <property type="project" value="UniProtKB-SubCell"/>
</dbReference>
<dbReference type="Pfam" id="PF03155">
    <property type="entry name" value="Alg6_Alg8"/>
    <property type="match status" value="1"/>
</dbReference>
<evidence type="ECO:0000256" key="7">
    <source>
        <dbReference type="ARBA" id="ARBA00022824"/>
    </source>
</evidence>
<evidence type="ECO:0000256" key="5">
    <source>
        <dbReference type="ARBA" id="ARBA00022679"/>
    </source>
</evidence>
<keyword evidence="6 10" id="KW-0812">Transmembrane</keyword>
<comment type="pathway">
    <text evidence="2 10">Protein modification; protein glycosylation.</text>
</comment>
<dbReference type="PANTHER" id="PTHR12413:SF1">
    <property type="entry name" value="DOLICHYL PYROPHOSPHATE MAN9GLCNAC2 ALPHA-1,3-GLUCOSYLTRANSFERASE"/>
    <property type="match status" value="1"/>
</dbReference>
<keyword evidence="13" id="KW-1185">Reference proteome</keyword>
<dbReference type="CTD" id="34409"/>
<feature type="compositionally biased region" description="Basic and acidic residues" evidence="11">
    <location>
        <begin position="1"/>
        <end position="17"/>
    </location>
</feature>
<evidence type="ECO:0000256" key="8">
    <source>
        <dbReference type="ARBA" id="ARBA00022989"/>
    </source>
</evidence>
<evidence type="ECO:0000313" key="13">
    <source>
        <dbReference type="Proteomes" id="UP000002358"/>
    </source>
</evidence>
<comment type="subcellular location">
    <subcellularLocation>
        <location evidence="1 10">Endoplasmic reticulum membrane</location>
        <topology evidence="1 10">Multi-pass membrane protein</topology>
    </subcellularLocation>
</comment>
<evidence type="ECO:0000256" key="4">
    <source>
        <dbReference type="ARBA" id="ARBA00022676"/>
    </source>
</evidence>
<dbReference type="FunCoup" id="A0A7M7TE59">
    <property type="interactions" value="2362"/>
</dbReference>
<dbReference type="UniPathway" id="UPA00378"/>
<evidence type="ECO:0000256" key="3">
    <source>
        <dbReference type="ARBA" id="ARBA00008715"/>
    </source>
</evidence>
<feature type="transmembrane region" description="Helical" evidence="10">
    <location>
        <begin position="420"/>
        <end position="438"/>
    </location>
</feature>
<proteinExistence type="inferred from homology"/>
<dbReference type="InParanoid" id="A0A7M7TE59"/>
<feature type="transmembrane region" description="Helical" evidence="10">
    <location>
        <begin position="225"/>
        <end position="251"/>
    </location>
</feature>
<dbReference type="OrthoDB" id="4983at2759"/>
<reference evidence="12" key="1">
    <citation type="submission" date="2021-01" db="UniProtKB">
        <authorList>
            <consortium name="EnsemblMetazoa"/>
        </authorList>
    </citation>
    <scope>IDENTIFICATION</scope>
</reference>